<evidence type="ECO:0000256" key="1">
    <source>
        <dbReference type="SAM" id="Phobius"/>
    </source>
</evidence>
<dbReference type="Pfam" id="PF04773">
    <property type="entry name" value="FecR"/>
    <property type="match status" value="1"/>
</dbReference>
<keyword evidence="1" id="KW-1133">Transmembrane helix</keyword>
<dbReference type="Gene3D" id="2.60.120.1440">
    <property type="match status" value="1"/>
</dbReference>
<gene>
    <name evidence="4" type="ORF">MACH07_23430</name>
</gene>
<dbReference type="PANTHER" id="PTHR30273">
    <property type="entry name" value="PERIPLASMIC SIGNAL SENSOR AND SIGMA FACTOR ACTIVATOR FECR-RELATED"/>
    <property type="match status" value="1"/>
</dbReference>
<feature type="transmembrane region" description="Helical" evidence="1">
    <location>
        <begin position="81"/>
        <end position="101"/>
    </location>
</feature>
<evidence type="ECO:0000313" key="5">
    <source>
        <dbReference type="Proteomes" id="UP001330184"/>
    </source>
</evidence>
<proteinExistence type="predicted"/>
<dbReference type="Pfam" id="PF16344">
    <property type="entry name" value="FecR_C"/>
    <property type="match status" value="1"/>
</dbReference>
<dbReference type="Gene3D" id="3.55.50.30">
    <property type="match status" value="1"/>
</dbReference>
<dbReference type="GO" id="GO:0016989">
    <property type="term" value="F:sigma factor antagonist activity"/>
    <property type="evidence" value="ECO:0007669"/>
    <property type="project" value="TreeGrafter"/>
</dbReference>
<dbReference type="InterPro" id="IPR006860">
    <property type="entry name" value="FecR"/>
</dbReference>
<sequence>MRREKIEEACARYLAGEGNREERFLFELELSLNDEVKKIYTTYKEIWDNYPVDYKDHESAELQLNKAKKRFSIANIGAKRISLAIAASIVVGLFIIGGSLFKNPVKTFKTGAGERLTLQLPDSSTVILNEDSQISYSKNFSENRLVNLYGEAYFDIVNKKESPFKVLTSNIQVKVLGTRFNVNTKEHLKTVSLETGRVEVLIPENGMNLTLMPSEQIIYSPSTKSIDKTRFNVDEILAWKQETLELKGESIARLLPKINNYYGVKFTCPDTVIAKKALAGTFKGKRINEFIESIEFITGFEIDKVGNREYLIKRNEN</sequence>
<dbReference type="InterPro" id="IPR032508">
    <property type="entry name" value="FecR_C"/>
</dbReference>
<dbReference type="EMBL" id="AP027268">
    <property type="protein sequence ID" value="BDW93511.1"/>
    <property type="molecule type" value="Genomic_DNA"/>
</dbReference>
<reference evidence="4 5" key="1">
    <citation type="submission" date="2023-01" db="EMBL/GenBank/DDBJ databases">
        <title>Complete genome sequence of Muricauda aquimarina strain IFOP_LL357.</title>
        <authorList>
            <person name="Gajardo G."/>
            <person name="Ueki S."/>
            <person name="Maruyama F."/>
        </authorList>
    </citation>
    <scope>NUCLEOTIDE SEQUENCE [LARGE SCALE GENOMIC DNA]</scope>
    <source>
        <strain evidence="4 5">IFOP_LL357</strain>
    </source>
</reference>
<feature type="domain" description="FecR protein" evidence="2">
    <location>
        <begin position="107"/>
        <end position="199"/>
    </location>
</feature>
<evidence type="ECO:0000259" key="3">
    <source>
        <dbReference type="Pfam" id="PF16344"/>
    </source>
</evidence>
<evidence type="ECO:0000259" key="2">
    <source>
        <dbReference type="Pfam" id="PF04773"/>
    </source>
</evidence>
<name>A0AA48I0J0_9FLAO</name>
<accession>A0AA48I0J0</accession>
<keyword evidence="5" id="KW-1185">Reference proteome</keyword>
<evidence type="ECO:0000313" key="4">
    <source>
        <dbReference type="EMBL" id="BDW93511.1"/>
    </source>
</evidence>
<dbReference type="InterPro" id="IPR012373">
    <property type="entry name" value="Ferrdict_sens_TM"/>
</dbReference>
<feature type="domain" description="Protein FecR C-terminal" evidence="3">
    <location>
        <begin position="245"/>
        <end position="309"/>
    </location>
</feature>
<keyword evidence="1" id="KW-0472">Membrane</keyword>
<protein>
    <submittedName>
        <fullName evidence="4">Iron dicitrate transporter FecR</fullName>
    </submittedName>
</protein>
<organism evidence="4 5">
    <name type="scientific">Flagellimonas marinaquae</name>
    <dbReference type="NCBI Taxonomy" id="254955"/>
    <lineage>
        <taxon>Bacteria</taxon>
        <taxon>Pseudomonadati</taxon>
        <taxon>Bacteroidota</taxon>
        <taxon>Flavobacteriia</taxon>
        <taxon>Flavobacteriales</taxon>
        <taxon>Flavobacteriaceae</taxon>
        <taxon>Flagellimonas</taxon>
    </lineage>
</organism>
<dbReference type="AlphaFoldDB" id="A0AA48I0J0"/>
<keyword evidence="1" id="KW-0812">Transmembrane</keyword>
<dbReference type="RefSeq" id="WP_338194092.1">
    <property type="nucleotide sequence ID" value="NZ_AP027268.1"/>
</dbReference>
<dbReference type="PIRSF" id="PIRSF018266">
    <property type="entry name" value="FecR"/>
    <property type="match status" value="1"/>
</dbReference>
<dbReference type="Proteomes" id="UP001330184">
    <property type="component" value="Chromosome"/>
</dbReference>
<dbReference type="PANTHER" id="PTHR30273:SF2">
    <property type="entry name" value="PROTEIN FECR"/>
    <property type="match status" value="1"/>
</dbReference>